<gene>
    <name evidence="2" type="ORF">UT40_C0024G0012</name>
</gene>
<proteinExistence type="predicted"/>
<reference evidence="2 3" key="1">
    <citation type="journal article" date="2015" name="Nature">
        <title>rRNA introns, odd ribosomes, and small enigmatic genomes across a large radiation of phyla.</title>
        <authorList>
            <person name="Brown C.T."/>
            <person name="Hug L.A."/>
            <person name="Thomas B.C."/>
            <person name="Sharon I."/>
            <person name="Castelle C.J."/>
            <person name="Singh A."/>
            <person name="Wilkins M.J."/>
            <person name="Williams K.H."/>
            <person name="Banfield J.F."/>
        </authorList>
    </citation>
    <scope>NUCLEOTIDE SEQUENCE [LARGE SCALE GENOMIC DNA]</scope>
</reference>
<dbReference type="EMBL" id="LBWQ01000024">
    <property type="protein sequence ID" value="KKR13119.1"/>
    <property type="molecule type" value="Genomic_DNA"/>
</dbReference>
<dbReference type="SUPFAM" id="SSF55154">
    <property type="entry name" value="CYTH-like phosphatases"/>
    <property type="match status" value="1"/>
</dbReference>
<evidence type="ECO:0000313" key="3">
    <source>
        <dbReference type="Proteomes" id="UP000034690"/>
    </source>
</evidence>
<dbReference type="InterPro" id="IPR033469">
    <property type="entry name" value="CYTH-like_dom_sf"/>
</dbReference>
<feature type="active site" description="Proton acceptor" evidence="1">
    <location>
        <position position="29"/>
    </location>
</feature>
<dbReference type="InterPro" id="IPR012042">
    <property type="entry name" value="NeuTTM/CthTTM-like"/>
</dbReference>
<evidence type="ECO:0000313" key="2">
    <source>
        <dbReference type="EMBL" id="KKR13119.1"/>
    </source>
</evidence>
<dbReference type="AlphaFoldDB" id="A0A0G0NAF9"/>
<comment type="caution">
    <text evidence="2">The sequence shown here is derived from an EMBL/GenBank/DDBJ whole genome shotgun (WGS) entry which is preliminary data.</text>
</comment>
<name>A0A0G0NAF9_9BACT</name>
<organism evidence="2 3">
    <name type="scientific">Candidatus Woesebacteria bacterium GW2011_GWA1_39_21b</name>
    <dbReference type="NCBI Taxonomy" id="1618551"/>
    <lineage>
        <taxon>Bacteria</taxon>
        <taxon>Candidatus Woeseibacteriota</taxon>
    </lineage>
</organism>
<sequence length="159" mass="18735">MDYEIERKFLVKKLPDLSGKTKQSFERYYLYRGEGIDIRIQKVNDIYEFERKSETSELGRETKKFEITKGEFAALKRSFGDVIVRDSYLISENPETTIKIYHGKFEGLVRAEVEFTSKENANKFTPPSWMGEEITDTPLGRDSRLLDLTEEEFKKLLRK</sequence>
<accession>A0A0G0NAF9</accession>
<dbReference type="Gene3D" id="2.40.320.10">
    <property type="entry name" value="Hypothetical Protein Pfu-838710-001"/>
    <property type="match status" value="1"/>
</dbReference>
<dbReference type="Proteomes" id="UP000034690">
    <property type="component" value="Unassembled WGS sequence"/>
</dbReference>
<evidence type="ECO:0000256" key="1">
    <source>
        <dbReference type="PIRSR" id="PIRSR016487-1"/>
    </source>
</evidence>
<protein>
    <submittedName>
        <fullName evidence="2">Adenylate cyclase</fullName>
    </submittedName>
</protein>
<dbReference type="PIRSF" id="PIRSF016487">
    <property type="entry name" value="CYTH_UCP016487"/>
    <property type="match status" value="1"/>
</dbReference>